<accession>A0A2P8E3K9</accession>
<name>A0A2P8E3K9_9ACTN</name>
<dbReference type="OrthoDB" id="4066793at2"/>
<dbReference type="RefSeq" id="WP_106537070.1">
    <property type="nucleotide sequence ID" value="NZ_ML142900.1"/>
</dbReference>
<organism evidence="2 3">
    <name type="scientific">Haloactinopolyspora alba</name>
    <dbReference type="NCBI Taxonomy" id="648780"/>
    <lineage>
        <taxon>Bacteria</taxon>
        <taxon>Bacillati</taxon>
        <taxon>Actinomycetota</taxon>
        <taxon>Actinomycetes</taxon>
        <taxon>Jiangellales</taxon>
        <taxon>Jiangellaceae</taxon>
        <taxon>Haloactinopolyspora</taxon>
    </lineage>
</organism>
<proteinExistence type="predicted"/>
<comment type="caution">
    <text evidence="2">The sequence shown here is derived from an EMBL/GenBank/DDBJ whole genome shotgun (WGS) entry which is preliminary data.</text>
</comment>
<evidence type="ECO:0000313" key="3">
    <source>
        <dbReference type="Proteomes" id="UP000243528"/>
    </source>
</evidence>
<protein>
    <submittedName>
        <fullName evidence="2">Nucleotidyltransferase-like protein</fullName>
    </submittedName>
</protein>
<reference evidence="2 3" key="1">
    <citation type="submission" date="2018-03" db="EMBL/GenBank/DDBJ databases">
        <title>Genomic Encyclopedia of Archaeal and Bacterial Type Strains, Phase II (KMG-II): from individual species to whole genera.</title>
        <authorList>
            <person name="Goeker M."/>
        </authorList>
    </citation>
    <scope>NUCLEOTIDE SEQUENCE [LARGE SCALE GENOMIC DNA]</scope>
    <source>
        <strain evidence="2 3">DSM 45211</strain>
    </source>
</reference>
<dbReference type="InterPro" id="IPR043519">
    <property type="entry name" value="NT_sf"/>
</dbReference>
<gene>
    <name evidence="2" type="ORF">CLV30_10638</name>
</gene>
<dbReference type="EMBL" id="PYGE01000006">
    <property type="protein sequence ID" value="PSL04036.1"/>
    <property type="molecule type" value="Genomic_DNA"/>
</dbReference>
<evidence type="ECO:0000259" key="1">
    <source>
        <dbReference type="Pfam" id="PF01909"/>
    </source>
</evidence>
<dbReference type="Pfam" id="PF01909">
    <property type="entry name" value="NTP_transf_2"/>
    <property type="match status" value="1"/>
</dbReference>
<feature type="domain" description="Polymerase nucleotidyl transferase" evidence="1">
    <location>
        <begin position="19"/>
        <end position="59"/>
    </location>
</feature>
<dbReference type="AlphaFoldDB" id="A0A2P8E3K9"/>
<keyword evidence="3" id="KW-1185">Reference proteome</keyword>
<dbReference type="SUPFAM" id="SSF81301">
    <property type="entry name" value="Nucleotidyltransferase"/>
    <property type="match status" value="1"/>
</dbReference>
<evidence type="ECO:0000313" key="2">
    <source>
        <dbReference type="EMBL" id="PSL04036.1"/>
    </source>
</evidence>
<dbReference type="Proteomes" id="UP000243528">
    <property type="component" value="Unassembled WGS sequence"/>
</dbReference>
<keyword evidence="2" id="KW-0808">Transferase</keyword>
<dbReference type="GO" id="GO:0016779">
    <property type="term" value="F:nucleotidyltransferase activity"/>
    <property type="evidence" value="ECO:0007669"/>
    <property type="project" value="InterPro"/>
</dbReference>
<dbReference type="InterPro" id="IPR002934">
    <property type="entry name" value="Polymerase_NTP_transf_dom"/>
</dbReference>
<sequence>MSPLPPLVSDLTRRHLALVDDLVPGLVEGLYVTGSAALGDFHAGTSDVDVVVVTSRPPDPRECAALADVHAKLSASTFYDGFYVSREHLDDPPRDGETVPFVAGGTLRVDEPCDELNPVTWRALRRHGRTVRGVDPADLGVPAQPDEVVRDWLLDNLAGYWSRFGERVTAGLAHAPADRVVENATIEWAVLGPPRLHYTLTTGDVVSKSGAADHLATRFPRWSELGERALTSRSGGDVLFTTEDLREAASLIEAVRDSAQAFAAS</sequence>